<reference evidence="1 2" key="1">
    <citation type="journal article" date="2019" name="Sci. Rep.">
        <title>Orb-weaving spider Araneus ventricosus genome elucidates the spidroin gene catalogue.</title>
        <authorList>
            <person name="Kono N."/>
            <person name="Nakamura H."/>
            <person name="Ohtoshi R."/>
            <person name="Moran D.A.P."/>
            <person name="Shinohara A."/>
            <person name="Yoshida Y."/>
            <person name="Fujiwara M."/>
            <person name="Mori M."/>
            <person name="Tomita M."/>
            <person name="Arakawa K."/>
        </authorList>
    </citation>
    <scope>NUCLEOTIDE SEQUENCE [LARGE SCALE GENOMIC DNA]</scope>
</reference>
<keyword evidence="2" id="KW-1185">Reference proteome</keyword>
<dbReference type="Proteomes" id="UP000499080">
    <property type="component" value="Unassembled WGS sequence"/>
</dbReference>
<evidence type="ECO:0000313" key="2">
    <source>
        <dbReference type="Proteomes" id="UP000499080"/>
    </source>
</evidence>
<organism evidence="1 2">
    <name type="scientific">Araneus ventricosus</name>
    <name type="common">Orbweaver spider</name>
    <name type="synonym">Epeira ventricosa</name>
    <dbReference type="NCBI Taxonomy" id="182803"/>
    <lineage>
        <taxon>Eukaryota</taxon>
        <taxon>Metazoa</taxon>
        <taxon>Ecdysozoa</taxon>
        <taxon>Arthropoda</taxon>
        <taxon>Chelicerata</taxon>
        <taxon>Arachnida</taxon>
        <taxon>Araneae</taxon>
        <taxon>Araneomorphae</taxon>
        <taxon>Entelegynae</taxon>
        <taxon>Araneoidea</taxon>
        <taxon>Araneidae</taxon>
        <taxon>Araneus</taxon>
    </lineage>
</organism>
<evidence type="ECO:0000313" key="1">
    <source>
        <dbReference type="EMBL" id="GBO16878.1"/>
    </source>
</evidence>
<sequence length="71" mass="7479">GPVGLVVRSYPLDPRISGSKLDSTEDPPCIGPPACYPIRRGAKRLPAGVVRKFEEEVPAQVSSSSSDLGSK</sequence>
<accession>A0A4Y2UWW7</accession>
<proteinExistence type="predicted"/>
<feature type="non-terminal residue" evidence="1">
    <location>
        <position position="1"/>
    </location>
</feature>
<gene>
    <name evidence="1" type="ORF">AVEN_75734_1</name>
</gene>
<dbReference type="AlphaFoldDB" id="A0A4Y2UWW7"/>
<name>A0A4Y2UWW7_ARAVE</name>
<comment type="caution">
    <text evidence="1">The sequence shown here is derived from an EMBL/GenBank/DDBJ whole genome shotgun (WGS) entry which is preliminary data.</text>
</comment>
<dbReference type="EMBL" id="BGPR01040702">
    <property type="protein sequence ID" value="GBO16878.1"/>
    <property type="molecule type" value="Genomic_DNA"/>
</dbReference>
<protein>
    <submittedName>
        <fullName evidence="1">Uncharacterized protein</fullName>
    </submittedName>
</protein>